<comment type="caution">
    <text evidence="1">The sequence shown here is derived from an EMBL/GenBank/DDBJ whole genome shotgun (WGS) entry which is preliminary data.</text>
</comment>
<sequence length="117" mass="13622">MFQITPQPKIIRIKIRLSWRTMCWKVTADNPIISEMHADQPLNRIADVGRSAVLHENCDIHTRTLLKCGNDVVSQNRFIEYTIEDTGNRTRRALPPGKRMDFNVPQLPHVFQVCFIH</sequence>
<name>A0A4Y2D5S9_ARAVE</name>
<dbReference type="AlphaFoldDB" id="A0A4Y2D5S9"/>
<gene>
    <name evidence="1" type="ORF">AVEN_16945_1</name>
</gene>
<keyword evidence="2" id="KW-1185">Reference proteome</keyword>
<dbReference type="EMBL" id="BGPR01000302">
    <property type="protein sequence ID" value="GBM11629.1"/>
    <property type="molecule type" value="Genomic_DNA"/>
</dbReference>
<accession>A0A4Y2D5S9</accession>
<evidence type="ECO:0000313" key="2">
    <source>
        <dbReference type="Proteomes" id="UP000499080"/>
    </source>
</evidence>
<protein>
    <submittedName>
        <fullName evidence="1">Uncharacterized protein</fullName>
    </submittedName>
</protein>
<proteinExistence type="predicted"/>
<reference evidence="1 2" key="1">
    <citation type="journal article" date="2019" name="Sci. Rep.">
        <title>Orb-weaving spider Araneus ventricosus genome elucidates the spidroin gene catalogue.</title>
        <authorList>
            <person name="Kono N."/>
            <person name="Nakamura H."/>
            <person name="Ohtoshi R."/>
            <person name="Moran D.A.P."/>
            <person name="Shinohara A."/>
            <person name="Yoshida Y."/>
            <person name="Fujiwara M."/>
            <person name="Mori M."/>
            <person name="Tomita M."/>
            <person name="Arakawa K."/>
        </authorList>
    </citation>
    <scope>NUCLEOTIDE SEQUENCE [LARGE SCALE GENOMIC DNA]</scope>
</reference>
<evidence type="ECO:0000313" key="1">
    <source>
        <dbReference type="EMBL" id="GBM11629.1"/>
    </source>
</evidence>
<organism evidence="1 2">
    <name type="scientific">Araneus ventricosus</name>
    <name type="common">Orbweaver spider</name>
    <name type="synonym">Epeira ventricosa</name>
    <dbReference type="NCBI Taxonomy" id="182803"/>
    <lineage>
        <taxon>Eukaryota</taxon>
        <taxon>Metazoa</taxon>
        <taxon>Ecdysozoa</taxon>
        <taxon>Arthropoda</taxon>
        <taxon>Chelicerata</taxon>
        <taxon>Arachnida</taxon>
        <taxon>Araneae</taxon>
        <taxon>Araneomorphae</taxon>
        <taxon>Entelegynae</taxon>
        <taxon>Araneoidea</taxon>
        <taxon>Araneidae</taxon>
        <taxon>Araneus</taxon>
    </lineage>
</organism>
<dbReference type="Proteomes" id="UP000499080">
    <property type="component" value="Unassembled WGS sequence"/>
</dbReference>